<accession>A0A930HZG1</accession>
<proteinExistence type="inferred from homology"/>
<dbReference type="AlphaFoldDB" id="A0A930HZG1"/>
<dbReference type="PANTHER" id="PTHR34135:SF2">
    <property type="entry name" value="LYSOZYME"/>
    <property type="match status" value="1"/>
</dbReference>
<dbReference type="InterPro" id="IPR017853">
    <property type="entry name" value="GH"/>
</dbReference>
<organism evidence="4 5">
    <name type="scientific">Prevotella histicola</name>
    <dbReference type="NCBI Taxonomy" id="470565"/>
    <lineage>
        <taxon>Bacteria</taxon>
        <taxon>Pseudomonadati</taxon>
        <taxon>Bacteroidota</taxon>
        <taxon>Bacteroidia</taxon>
        <taxon>Bacteroidales</taxon>
        <taxon>Prevotellaceae</taxon>
        <taxon>Prevotella</taxon>
    </lineage>
</organism>
<comment type="similarity">
    <text evidence="1">Belongs to the glycosyl hydrolase 25 family.</text>
</comment>
<dbReference type="PROSITE" id="PS51904">
    <property type="entry name" value="GLYCOSYL_HYDROL_F25_2"/>
    <property type="match status" value="1"/>
</dbReference>
<name>A0A930HZG1_9BACT</name>
<dbReference type="GO" id="GO:0003796">
    <property type="term" value="F:lysozyme activity"/>
    <property type="evidence" value="ECO:0007669"/>
    <property type="project" value="InterPro"/>
</dbReference>
<reference evidence="4" key="1">
    <citation type="submission" date="2020-04" db="EMBL/GenBank/DDBJ databases">
        <title>Deep metagenomics examines the oral microbiome during advanced dental caries in children, revealing novel taxa and co-occurrences with host molecules.</title>
        <authorList>
            <person name="Baker J.L."/>
            <person name="Morton J.T."/>
            <person name="Dinis M."/>
            <person name="Alvarez R."/>
            <person name="Tran N.C."/>
            <person name="Knight R."/>
            <person name="Edlund A."/>
        </authorList>
    </citation>
    <scope>NUCLEOTIDE SEQUENCE</scope>
    <source>
        <strain evidence="4">JCVI_25_bin.9</strain>
    </source>
</reference>
<dbReference type="EMBL" id="JABZSQ010000113">
    <property type="protein sequence ID" value="MBF1415258.1"/>
    <property type="molecule type" value="Genomic_DNA"/>
</dbReference>
<dbReference type="SUPFAM" id="SSF51445">
    <property type="entry name" value="(Trans)glycosidases"/>
    <property type="match status" value="1"/>
</dbReference>
<dbReference type="Proteomes" id="UP000757461">
    <property type="component" value="Unassembled WGS sequence"/>
</dbReference>
<dbReference type="GO" id="GO:0009253">
    <property type="term" value="P:peptidoglycan catabolic process"/>
    <property type="evidence" value="ECO:0007669"/>
    <property type="project" value="InterPro"/>
</dbReference>
<evidence type="ECO:0000256" key="3">
    <source>
        <dbReference type="ARBA" id="ARBA00023295"/>
    </source>
</evidence>
<dbReference type="InterPro" id="IPR018077">
    <property type="entry name" value="Glyco_hydro_fam25_subgr"/>
</dbReference>
<dbReference type="Pfam" id="PF01183">
    <property type="entry name" value="Glyco_hydro_25"/>
    <property type="match status" value="1"/>
</dbReference>
<dbReference type="PANTHER" id="PTHR34135">
    <property type="entry name" value="LYSOZYME"/>
    <property type="match status" value="1"/>
</dbReference>
<sequence length="236" mass="27623">MKSIFLSRPLGVLVFLFVCIVSMAHTGSRRSEKVVTRHYDGIDVSHHQGIINWKEVGRDKQIRFVYVKATQGTSITDEYYLRNMRGVREQGLRCGSYHFMSSRSSVRAQFRHFRAMMKRCRQDLIPMIDVEREGVKGWSRKQVQDSVALFARLVKKYYGKKPLIYSQVNFYNSHLAPRFNTYFLFLGKYNSRSPEIKGAGRHNIWQFTERGKVRGIKGHVDLDRFMSGTSLRDIRL</sequence>
<keyword evidence="2 4" id="KW-0378">Hydrolase</keyword>
<dbReference type="InterPro" id="IPR002053">
    <property type="entry name" value="Glyco_hydro_25"/>
</dbReference>
<comment type="caution">
    <text evidence="4">The sequence shown here is derived from an EMBL/GenBank/DDBJ whole genome shotgun (WGS) entry which is preliminary data.</text>
</comment>
<dbReference type="GO" id="GO:0016052">
    <property type="term" value="P:carbohydrate catabolic process"/>
    <property type="evidence" value="ECO:0007669"/>
    <property type="project" value="TreeGrafter"/>
</dbReference>
<gene>
    <name evidence="4" type="ORF">HXN33_06720</name>
</gene>
<keyword evidence="3" id="KW-0326">Glycosidase</keyword>
<evidence type="ECO:0000256" key="1">
    <source>
        <dbReference type="ARBA" id="ARBA00010646"/>
    </source>
</evidence>
<dbReference type="SMART" id="SM00641">
    <property type="entry name" value="Glyco_25"/>
    <property type="match status" value="1"/>
</dbReference>
<evidence type="ECO:0000313" key="4">
    <source>
        <dbReference type="EMBL" id="MBF1415258.1"/>
    </source>
</evidence>
<evidence type="ECO:0000256" key="2">
    <source>
        <dbReference type="ARBA" id="ARBA00022801"/>
    </source>
</evidence>
<protein>
    <submittedName>
        <fullName evidence="4">Glycosyl hydrolase family 25</fullName>
    </submittedName>
</protein>
<dbReference type="Gene3D" id="3.20.20.80">
    <property type="entry name" value="Glycosidases"/>
    <property type="match status" value="1"/>
</dbReference>
<evidence type="ECO:0000313" key="5">
    <source>
        <dbReference type="Proteomes" id="UP000757461"/>
    </source>
</evidence>
<dbReference type="GO" id="GO:0016998">
    <property type="term" value="P:cell wall macromolecule catabolic process"/>
    <property type="evidence" value="ECO:0007669"/>
    <property type="project" value="InterPro"/>
</dbReference>